<feature type="disulfide bond" evidence="13">
    <location>
        <begin position="1498"/>
        <end position="1507"/>
    </location>
</feature>
<keyword evidence="10 13" id="KW-1015">Disulfide bond</keyword>
<feature type="disulfide bond" evidence="13">
    <location>
        <begin position="1187"/>
        <end position="1196"/>
    </location>
</feature>
<feature type="domain" description="Laminin EGF-like" evidence="16">
    <location>
        <begin position="1262"/>
        <end position="1320"/>
    </location>
</feature>
<evidence type="ECO:0000256" key="11">
    <source>
        <dbReference type="ARBA" id="ARBA00023180"/>
    </source>
</evidence>
<feature type="disulfide bond" evidence="13">
    <location>
        <begin position="1345"/>
        <end position="1354"/>
    </location>
</feature>
<feature type="disulfide bond" evidence="13">
    <location>
        <begin position="1166"/>
        <end position="1178"/>
    </location>
</feature>
<dbReference type="SMART" id="SM00181">
    <property type="entry name" value="EGF"/>
    <property type="match status" value="9"/>
</dbReference>
<feature type="coiled-coil region" evidence="14">
    <location>
        <begin position="1931"/>
        <end position="1961"/>
    </location>
</feature>
<feature type="coiled-coil region" evidence="14">
    <location>
        <begin position="2076"/>
        <end position="2106"/>
    </location>
</feature>
<evidence type="ECO:0000256" key="13">
    <source>
        <dbReference type="PROSITE-ProRule" id="PRU00460"/>
    </source>
</evidence>
<dbReference type="InterPro" id="IPR056558">
    <property type="entry name" value="LAMB1-4_helical"/>
</dbReference>
<keyword evidence="5" id="KW-0732">Signal</keyword>
<dbReference type="FunFam" id="2.10.25.10:FF:000065">
    <property type="entry name" value="Laminin subunit beta 1"/>
    <property type="match status" value="1"/>
</dbReference>
<dbReference type="FunFam" id="2.10.25.10:FF:000084">
    <property type="entry name" value="Laminin subunit alpha 3"/>
    <property type="match status" value="1"/>
</dbReference>
<evidence type="ECO:0000256" key="14">
    <source>
        <dbReference type="SAM" id="Coils"/>
    </source>
</evidence>
<feature type="compositionally biased region" description="Low complexity" evidence="15">
    <location>
        <begin position="150"/>
        <end position="166"/>
    </location>
</feature>
<feature type="domain" description="Laminin EGF-like" evidence="16">
    <location>
        <begin position="623"/>
        <end position="686"/>
    </location>
</feature>
<feature type="domain" description="Laminin EGF-like" evidence="16">
    <location>
        <begin position="1166"/>
        <end position="1211"/>
    </location>
</feature>
<reference evidence="19" key="2">
    <citation type="submission" date="2025-09" db="UniProtKB">
        <authorList>
            <consortium name="Ensembl"/>
        </authorList>
    </citation>
    <scope>IDENTIFICATION</scope>
</reference>
<dbReference type="GO" id="GO:0009888">
    <property type="term" value="P:tissue development"/>
    <property type="evidence" value="ECO:0007669"/>
    <property type="project" value="TreeGrafter"/>
</dbReference>
<dbReference type="InterPro" id="IPR050440">
    <property type="entry name" value="Laminin/Netrin_ECM"/>
</dbReference>
<dbReference type="InterPro" id="IPR013015">
    <property type="entry name" value="Laminin_IV_B"/>
</dbReference>
<feature type="disulfide bond" evidence="13">
    <location>
        <begin position="1450"/>
        <end position="1459"/>
    </location>
</feature>
<evidence type="ECO:0000256" key="7">
    <source>
        <dbReference type="ARBA" id="ARBA00022869"/>
    </source>
</evidence>
<feature type="domain" description="Laminin N-terminal" evidence="18">
    <location>
        <begin position="383"/>
        <end position="622"/>
    </location>
</feature>
<keyword evidence="7" id="KW-0084">Basement membrane</keyword>
<feature type="disulfide bond" evidence="13">
    <location>
        <begin position="1120"/>
        <end position="1137"/>
    </location>
</feature>
<dbReference type="FunFam" id="2.10.25.10:FF:000280">
    <property type="entry name" value="Laminin subunit beta 4"/>
    <property type="match status" value="1"/>
</dbReference>
<dbReference type="FunFam" id="2.10.25.10:FF:000209">
    <property type="entry name" value="Laminin subunit alpha 5"/>
    <property type="match status" value="1"/>
</dbReference>
<evidence type="ECO:0000256" key="4">
    <source>
        <dbReference type="ARBA" id="ARBA00022553"/>
    </source>
</evidence>
<evidence type="ECO:0000256" key="6">
    <source>
        <dbReference type="ARBA" id="ARBA00022737"/>
    </source>
</evidence>
<dbReference type="PANTHER" id="PTHR10574:SF36">
    <property type="entry name" value="LAMININ SUBUNIT BETA-2"/>
    <property type="match status" value="1"/>
</dbReference>
<dbReference type="FunFam" id="2.170.300.10:FF:000004">
    <property type="entry name" value="Laminin subunit beta 1"/>
    <property type="match status" value="1"/>
</dbReference>
<feature type="compositionally biased region" description="Basic and acidic residues" evidence="15">
    <location>
        <begin position="1700"/>
        <end position="1714"/>
    </location>
</feature>
<feature type="region of interest" description="Disordered" evidence="15">
    <location>
        <begin position="123"/>
        <end position="195"/>
    </location>
</feature>
<keyword evidence="6" id="KW-0677">Repeat</keyword>
<proteinExistence type="predicted"/>
<feature type="disulfide bond" evidence="13">
    <location>
        <begin position="1477"/>
        <end position="1489"/>
    </location>
</feature>
<dbReference type="PRINTS" id="PR00011">
    <property type="entry name" value="EGFLAMININ"/>
</dbReference>
<evidence type="ECO:0000256" key="10">
    <source>
        <dbReference type="ARBA" id="ARBA00023157"/>
    </source>
</evidence>
<dbReference type="Gene3D" id="2.60.120.260">
    <property type="entry name" value="Galactose-binding domain-like"/>
    <property type="match status" value="2"/>
</dbReference>
<feature type="compositionally biased region" description="Gly residues" evidence="15">
    <location>
        <begin position="300"/>
        <end position="321"/>
    </location>
</feature>
<dbReference type="Pfam" id="PF00055">
    <property type="entry name" value="Laminin_N"/>
    <property type="match status" value="1"/>
</dbReference>
<sequence length="2132" mass="227580">MGTPRVVGLCQGDVGDVGRCCGSAKVLGLARWVRRSPCLPATGARACPGGAQAAGAGGEGVSSTTAAAGAGTARHHPAGAGPGCPPFGPASQGRGAACHCRLGDPQPGPGTGDAALHDAEGPAEQAGWGAQCGPAACDASERGGPGPPGQGQQQQEKAGRAGAALRGQREGDGGEGDATAGVGAAGLGAAGGDPREGQRLRHLLVTSEGAGGWWPGAAPALQPPSSPQPRGPVASAGACSAAVLANKALNGGCLCPVPVSGAPSLLPPSCLPPVSPLRPGSAPRFPRSPERCARRPAPSGAGGTGRGGTGGTGTGTGTGGAGRERDGTGLPGTCRAPPFAPTLRSLCAPRLRPAMRSPGALLLLPLLAGLGGAPAPDTPQGCARGSCYPATGDLLVGRAPRLSATSTCGLHRPQPYCIVSHLQEEKKCFICDSRRPYDARTDANSHRIENVVTTFAPRPKKAWWQSENGVEHVSIQLDLEAEFHFTHLIMTFKTFRPAAMLVERSADFGRSWKVYRYFAYDCAAAFPHVPRGPPRRIDDVVCESRYSDIEPSTEGEVIYRVLDPSIPIRDPYSPAIQNLLRVTNLRVNLTKLHTLGDNLLDSRREIREKYYYALYELVMRGNCFCYGHASECAPLSGAPATTDGMVHGRCVCKHHTQGLNCERCEDFYHDLPWRPAEGSSTNACRRCDCNEHSRRCHFDMAVFLATGNTSGAVCDGCQHNTMGRRCHLCKPFYYKDPSKDLRDPAVCRACDCDPEGSLDGGLCDGADDPARGLIAGQCRCKEHVAGPRCDRCKPGFFGLSAANPQGCQRCQCDPRGTVAEGSRCDPISGECFCKRLVTGRSCDQCLPEYWGLSHDLPGCRPCDCDVGGARNHLCAVETGQCQCRSHVVGRQCGQVEPGFYRINLDHYTYEAEDARLHQGSVVEREPPTDHPASWTGTGFARMLEGGWVEFHVNNVPFSTEYDVIVRYEPQHPEPWQEVRVRVLRPSPVSASSPCGNTIPADDQLSTSLPSGARYVVLPQPFCLERGVSYTLRLELGCATARQDPTASVLIDSLVLVPRYSSLEMFIAGDPGSVERRETFERYRCAQPFHAAGPSPVAEPCSSLLHSLSAVLHDGALPCLCDPQGSLSAECQPQGGQCRCKPNVMGRRCHRCFPGTFGFGPGGCRACQCSREGSVSTVCDSTTGQCSCREGAHGPRCDRCQPGHWGFPACRPCQCNGHAEECDPRTGSCLRCRDHTDGERCQRCVAGHFGNPSLGSGQHCRPCPCPEGPGSLRHFAASCYQDSQSRQVVCHCSPGYTGPRCDECAPGYYGDPLQPGGRCLPCQCHDNIDMTDPEACDRRTGHCLRCLYNTAGPQCAECQPGYYGDATRHSCRRCSCNTLGTDPSTCGPQQCQCDRRSGQCHCLPHVEGQNCDRCSPNFWNLGSGQGCQPCACHPQHSLTPACNQFTGQCSCRPGFGGRTCADCQEHHWGDPRQQCRACDCDPRGVASTQCDRGSGHCDCRPGISGVRCDQCARGFSGAFPACQPCHPCFGDWDRVVQDLAARTRALAQRASLLQHTGAAGVFEGTFRRLEESLATVRNVVAARNATAATAAHLTHTTEGLRQQIGEATERLTRLEGELTAAQDANFNASHVLSAVDRGARALNHSLQDLEQRLDALKTSNFLGAYDSIRQSHGESREAERRADASTRAVPSPVSTSAATRHRTEQLLASRRDDFNRQNAASRRALMDLATRAQALSLHPLNEKVCGVAGDVPCAESPCGGAGCRDEDGGRRCGGLSCGGAVSTADSALDRARHAQEELQRAASDVAQLSHKVAEAKGKADEARLRAQAALDKANQTRARVESSNKELRELISHVKAFLSQEGADPESIEVVASRVLELSLPAAPAQIRRLAEEIKTRVRSLASVDAILEQTAGDVRQAGQLLQDAQRARSRAEGVRGTAEAVQQALEEARRAQGMAEQALQHAASDIQHSERALGTMQDQTASAEQWLAGAMGRLGVLDGQTDALKVKRANNSLAATRAQEAASAARDRASEAKQVLEGPLRDRYRTAQELVQHRAQGARQAGSRAQQLRDEAAGLLRDAQGKLQRLRALEEAYERNERVLDAKAAQLGGLEARMREVLATINQQVQIYNTCQ</sequence>
<evidence type="ECO:0000313" key="19">
    <source>
        <dbReference type="Ensembl" id="ENSCPGP00000018138.1"/>
    </source>
</evidence>
<dbReference type="Pfam" id="PF00053">
    <property type="entry name" value="EGF_laminin"/>
    <property type="match status" value="11"/>
</dbReference>
<dbReference type="Gene3D" id="2.170.300.10">
    <property type="entry name" value="Tie2 ligand-binding domain superfamily"/>
    <property type="match status" value="1"/>
</dbReference>
<feature type="coiled-coil region" evidence="14">
    <location>
        <begin position="1596"/>
        <end position="1658"/>
    </location>
</feature>
<dbReference type="FunFam" id="2.10.25.10:FF:000135">
    <property type="entry name" value="Laminin subunit beta 4"/>
    <property type="match status" value="2"/>
</dbReference>
<feature type="domain" description="Laminin EGF-like" evidence="16">
    <location>
        <begin position="1321"/>
        <end position="1372"/>
    </location>
</feature>
<dbReference type="PROSITE" id="PS00022">
    <property type="entry name" value="EGF_1"/>
    <property type="match status" value="1"/>
</dbReference>
<feature type="disulfide bond" evidence="13">
    <location>
        <begin position="833"/>
        <end position="842"/>
    </location>
</feature>
<evidence type="ECO:0000256" key="1">
    <source>
        <dbReference type="ARBA" id="ARBA00004302"/>
    </source>
</evidence>
<dbReference type="CDD" id="cd00055">
    <property type="entry name" value="EGF_Lam"/>
    <property type="match status" value="13"/>
</dbReference>
<dbReference type="SUPFAM" id="SSF57196">
    <property type="entry name" value="EGF/Laminin"/>
    <property type="match status" value="13"/>
</dbReference>
<dbReference type="Gene3D" id="2.10.25.10">
    <property type="entry name" value="Laminin"/>
    <property type="match status" value="11"/>
</dbReference>
<evidence type="ECO:0000256" key="8">
    <source>
        <dbReference type="ARBA" id="ARBA00022889"/>
    </source>
</evidence>
<keyword evidence="11" id="KW-0325">Glycoprotein</keyword>
<feature type="disulfide bond" evidence="13">
    <location>
        <begin position="1431"/>
        <end position="1448"/>
    </location>
</feature>
<dbReference type="InterPro" id="IPR002049">
    <property type="entry name" value="LE_dom"/>
</dbReference>
<name>A0A8C3K4S5_9CHAR</name>
<dbReference type="FunFam" id="2.10.25.10:FF:000145">
    <property type="entry name" value="Laminin subunit beta 1"/>
    <property type="match status" value="1"/>
</dbReference>
<evidence type="ECO:0000256" key="2">
    <source>
        <dbReference type="ARBA" id="ARBA00022525"/>
    </source>
</evidence>
<evidence type="ECO:0000256" key="3">
    <source>
        <dbReference type="ARBA" id="ARBA00022530"/>
    </source>
</evidence>
<feature type="disulfide bond" evidence="13">
    <location>
        <begin position="1429"/>
        <end position="1441"/>
    </location>
</feature>
<dbReference type="PANTHER" id="PTHR10574">
    <property type="entry name" value="NETRIN/LAMININ-RELATED"/>
    <property type="match status" value="1"/>
</dbReference>
<dbReference type="SMART" id="SM00136">
    <property type="entry name" value="LamNT"/>
    <property type="match status" value="1"/>
</dbReference>
<dbReference type="FunFam" id="2.10.25.10:FF:000130">
    <property type="entry name" value="Laminin subunit beta 1"/>
    <property type="match status" value="1"/>
</dbReference>
<comment type="caution">
    <text evidence="13">Lacks conserved residue(s) required for the propagation of feature annotation.</text>
</comment>
<feature type="domain" description="Laminin IV type B" evidence="17">
    <location>
        <begin position="901"/>
        <end position="1112"/>
    </location>
</feature>
<feature type="domain" description="Laminin EGF-like" evidence="16">
    <location>
        <begin position="1373"/>
        <end position="1428"/>
    </location>
</feature>
<feature type="disulfide bond" evidence="13">
    <location>
        <begin position="1118"/>
        <end position="1130"/>
    </location>
</feature>
<dbReference type="GO" id="GO:0070831">
    <property type="term" value="P:basement membrane assembly"/>
    <property type="evidence" value="ECO:0007669"/>
    <property type="project" value="TreeGrafter"/>
</dbReference>
<feature type="disulfide bond" evidence="13">
    <location>
        <begin position="1139"/>
        <end position="1148"/>
    </location>
</feature>
<keyword evidence="4" id="KW-0597">Phosphoprotein</keyword>
<dbReference type="PROSITE" id="PS50027">
    <property type="entry name" value="EGF_LAM_2"/>
    <property type="match status" value="11"/>
</dbReference>
<keyword evidence="12 13" id="KW-0424">Laminin EGF-like domain</keyword>
<dbReference type="FunFam" id="2.60.120.260:FF:000010">
    <property type="entry name" value="Laminin subunit beta 1"/>
    <property type="match status" value="1"/>
</dbReference>
<feature type="region of interest" description="Disordered" evidence="15">
    <location>
        <begin position="49"/>
        <end position="88"/>
    </location>
</feature>
<feature type="disulfide bond" evidence="13">
    <location>
        <begin position="1168"/>
        <end position="1185"/>
    </location>
</feature>
<feature type="region of interest" description="Disordered" evidence="15">
    <location>
        <begin position="1669"/>
        <end position="1714"/>
    </location>
</feature>
<feature type="domain" description="Laminin EGF-like" evidence="16">
    <location>
        <begin position="1477"/>
        <end position="1523"/>
    </location>
</feature>
<dbReference type="GO" id="GO:0034446">
    <property type="term" value="P:substrate adhesion-dependent cell spreading"/>
    <property type="evidence" value="ECO:0007669"/>
    <property type="project" value="TreeGrafter"/>
</dbReference>
<dbReference type="GO" id="GO:0007411">
    <property type="term" value="P:axon guidance"/>
    <property type="evidence" value="ECO:0007669"/>
    <property type="project" value="TreeGrafter"/>
</dbReference>
<keyword evidence="9 14" id="KW-0175">Coiled coil</keyword>
<evidence type="ECO:0000259" key="16">
    <source>
        <dbReference type="PROSITE" id="PS50027"/>
    </source>
</evidence>
<evidence type="ECO:0000313" key="20">
    <source>
        <dbReference type="Proteomes" id="UP000694419"/>
    </source>
</evidence>
<dbReference type="GO" id="GO:0009887">
    <property type="term" value="P:animal organ morphogenesis"/>
    <property type="evidence" value="ECO:0007669"/>
    <property type="project" value="TreeGrafter"/>
</dbReference>
<evidence type="ECO:0000256" key="5">
    <source>
        <dbReference type="ARBA" id="ARBA00022729"/>
    </source>
</evidence>
<evidence type="ECO:0000256" key="15">
    <source>
        <dbReference type="SAM" id="MobiDB-lite"/>
    </source>
</evidence>
<dbReference type="InterPro" id="IPR056863">
    <property type="entry name" value="LMN_ATRN_NET-like_EGF"/>
</dbReference>
<dbReference type="GO" id="GO:0016477">
    <property type="term" value="P:cell migration"/>
    <property type="evidence" value="ECO:0007669"/>
    <property type="project" value="TreeGrafter"/>
</dbReference>
<dbReference type="CDD" id="cd22299">
    <property type="entry name" value="cc_LAMB2_C"/>
    <property type="match status" value="1"/>
</dbReference>
<feature type="domain" description="Laminin EGF-like" evidence="16">
    <location>
        <begin position="1212"/>
        <end position="1261"/>
    </location>
</feature>
<dbReference type="PROSITE" id="PS01248">
    <property type="entry name" value="EGF_LAM_1"/>
    <property type="match status" value="5"/>
</dbReference>
<dbReference type="GO" id="GO:0043256">
    <property type="term" value="C:laminin complex"/>
    <property type="evidence" value="ECO:0007669"/>
    <property type="project" value="TreeGrafter"/>
</dbReference>
<dbReference type="FunFam" id="2.10.25.10:FF:000138">
    <property type="entry name" value="Laminin subunit beta 1"/>
    <property type="match status" value="1"/>
</dbReference>
<organism evidence="19 20">
    <name type="scientific">Calidris pygmaea</name>
    <name type="common">Spoon-billed sandpiper</name>
    <dbReference type="NCBI Taxonomy" id="425635"/>
    <lineage>
        <taxon>Eukaryota</taxon>
        <taxon>Metazoa</taxon>
        <taxon>Chordata</taxon>
        <taxon>Craniata</taxon>
        <taxon>Vertebrata</taxon>
        <taxon>Euteleostomi</taxon>
        <taxon>Archelosauria</taxon>
        <taxon>Archosauria</taxon>
        <taxon>Dinosauria</taxon>
        <taxon>Saurischia</taxon>
        <taxon>Theropoda</taxon>
        <taxon>Coelurosauria</taxon>
        <taxon>Aves</taxon>
        <taxon>Neognathae</taxon>
        <taxon>Neoaves</taxon>
        <taxon>Charadriiformes</taxon>
        <taxon>Scolopacidae</taxon>
        <taxon>Calidris</taxon>
    </lineage>
</organism>
<feature type="disulfide bond" evidence="13">
    <location>
        <begin position="652"/>
        <end position="661"/>
    </location>
</feature>
<keyword evidence="20" id="KW-1185">Reference proteome</keyword>
<feature type="domain" description="Laminin EGF-like" evidence="16">
    <location>
        <begin position="1118"/>
        <end position="1165"/>
    </location>
</feature>
<dbReference type="Pfam" id="PF24973">
    <property type="entry name" value="EGF_LMN_ATRN"/>
    <property type="match status" value="2"/>
</dbReference>
<keyword evidence="3" id="KW-0272">Extracellular matrix</keyword>
<dbReference type="FunFam" id="2.170.300.10:FF:000001">
    <property type="entry name" value="Laminin subunit beta-1"/>
    <property type="match status" value="1"/>
</dbReference>
<feature type="domain" description="Laminin EGF-like" evidence="16">
    <location>
        <begin position="810"/>
        <end position="861"/>
    </location>
</feature>
<feature type="domain" description="Laminin EGF-like" evidence="16">
    <location>
        <begin position="750"/>
        <end position="809"/>
    </location>
</feature>
<dbReference type="PROSITE" id="PS51116">
    <property type="entry name" value="LAMININ_IVB"/>
    <property type="match status" value="1"/>
</dbReference>
<protein>
    <submittedName>
        <fullName evidence="19">Laminin subunit beta 2</fullName>
    </submittedName>
</protein>
<comment type="subcellular location">
    <subcellularLocation>
        <location evidence="1">Secreted</location>
        <location evidence="1">Extracellular space</location>
        <location evidence="1">Extracellular matrix</location>
        <location evidence="1">Basement membrane</location>
    </subcellularLocation>
</comment>
<dbReference type="Pfam" id="PF21199">
    <property type="entry name" value="LAMININ_IV_B"/>
    <property type="match status" value="1"/>
</dbReference>
<feature type="compositionally biased region" description="Basic and acidic residues" evidence="15">
    <location>
        <begin position="1669"/>
        <end position="1683"/>
    </location>
</feature>
<accession>A0A8C3K4S5</accession>
<dbReference type="InterPro" id="IPR000742">
    <property type="entry name" value="EGF"/>
</dbReference>
<feature type="disulfide bond" evidence="13">
    <location>
        <begin position="1479"/>
        <end position="1496"/>
    </location>
</feature>
<dbReference type="PROSITE" id="PS51117">
    <property type="entry name" value="LAMININ_NTER"/>
    <property type="match status" value="1"/>
</dbReference>
<feature type="compositionally biased region" description="Pro residues" evidence="15">
    <location>
        <begin position="221"/>
        <end position="230"/>
    </location>
</feature>
<feature type="coiled-coil region" evidence="14">
    <location>
        <begin position="1783"/>
        <end position="1849"/>
    </location>
</feature>
<dbReference type="SMART" id="SM00180">
    <property type="entry name" value="EGF_Lam"/>
    <property type="match status" value="13"/>
</dbReference>
<keyword evidence="8" id="KW-0130">Cell adhesion</keyword>
<feature type="disulfide bond" evidence="13">
    <location>
        <begin position="1401"/>
        <end position="1410"/>
    </location>
</feature>
<dbReference type="FunFam" id="2.10.25.10:FF:000011">
    <property type="entry name" value="Cadherin EGF LAG seven-pass G-type receptor"/>
    <property type="match status" value="1"/>
</dbReference>
<feature type="compositionally biased region" description="Low complexity" evidence="15">
    <location>
        <begin position="61"/>
        <end position="72"/>
    </location>
</feature>
<evidence type="ECO:0000256" key="9">
    <source>
        <dbReference type="ARBA" id="ARBA00023054"/>
    </source>
</evidence>
<dbReference type="Ensembl" id="ENSCPGT00000019840.1">
    <property type="protein sequence ID" value="ENSCPGP00000018138.1"/>
    <property type="gene ID" value="ENSCPGG00000012668.1"/>
</dbReference>
<feature type="region of interest" description="Disordered" evidence="15">
    <location>
        <begin position="276"/>
        <end position="336"/>
    </location>
</feature>
<reference evidence="19" key="1">
    <citation type="submission" date="2025-08" db="UniProtKB">
        <authorList>
            <consortium name="Ensembl"/>
        </authorList>
    </citation>
    <scope>IDENTIFICATION</scope>
</reference>
<dbReference type="FunFam" id="2.10.25.10:FF:000101">
    <property type="entry name" value="Laminin subunit beta 1"/>
    <property type="match status" value="1"/>
</dbReference>
<feature type="disulfide bond" evidence="13">
    <location>
        <begin position="780"/>
        <end position="789"/>
    </location>
</feature>
<evidence type="ECO:0000259" key="18">
    <source>
        <dbReference type="PROSITE" id="PS51117"/>
    </source>
</evidence>
<feature type="disulfide bond" evidence="13">
    <location>
        <begin position="845"/>
        <end position="859"/>
    </location>
</feature>
<keyword evidence="2" id="KW-0964">Secreted</keyword>
<dbReference type="InterPro" id="IPR008211">
    <property type="entry name" value="Laminin_N"/>
</dbReference>
<evidence type="ECO:0000256" key="12">
    <source>
        <dbReference type="ARBA" id="ARBA00023292"/>
    </source>
</evidence>
<feature type="disulfide bond" evidence="13">
    <location>
        <begin position="1231"/>
        <end position="1240"/>
    </location>
</feature>
<feature type="disulfide bond" evidence="13">
    <location>
        <begin position="1291"/>
        <end position="1300"/>
    </location>
</feature>
<evidence type="ECO:0000259" key="17">
    <source>
        <dbReference type="PROSITE" id="PS51116"/>
    </source>
</evidence>
<feature type="domain" description="Laminin EGF-like" evidence="16">
    <location>
        <begin position="1429"/>
        <end position="1476"/>
    </location>
</feature>
<dbReference type="Proteomes" id="UP000694419">
    <property type="component" value="Unplaced"/>
</dbReference>
<dbReference type="Pfam" id="PF23219">
    <property type="entry name" value="LAMB1"/>
    <property type="match status" value="1"/>
</dbReference>
<feature type="region of interest" description="Disordered" evidence="15">
    <location>
        <begin position="215"/>
        <end position="235"/>
    </location>
</feature>